<organism evidence="12 13">
    <name type="scientific">Candidatus Magasanikbacteria bacterium CG_4_10_14_0_2_um_filter_37_12</name>
    <dbReference type="NCBI Taxonomy" id="1974637"/>
    <lineage>
        <taxon>Bacteria</taxon>
        <taxon>Candidatus Magasanikiibacteriota</taxon>
    </lineage>
</organism>
<keyword evidence="3 10" id="KW-1003">Cell membrane</keyword>
<dbReference type="GO" id="GO:0065002">
    <property type="term" value="P:intracellular protein transmembrane transport"/>
    <property type="evidence" value="ECO:0007669"/>
    <property type="project" value="UniProtKB-UniRule"/>
</dbReference>
<evidence type="ECO:0000313" key="13">
    <source>
        <dbReference type="Proteomes" id="UP000228568"/>
    </source>
</evidence>
<dbReference type="GO" id="GO:0005886">
    <property type="term" value="C:plasma membrane"/>
    <property type="evidence" value="ECO:0007669"/>
    <property type="project" value="UniProtKB-SubCell"/>
</dbReference>
<dbReference type="NCBIfam" id="TIGR00966">
    <property type="entry name" value="transloc_SecF"/>
    <property type="match status" value="1"/>
</dbReference>
<feature type="domain" description="SSD" evidence="11">
    <location>
        <begin position="168"/>
        <end position="332"/>
    </location>
</feature>
<evidence type="ECO:0000256" key="4">
    <source>
        <dbReference type="ARBA" id="ARBA00022519"/>
    </source>
</evidence>
<dbReference type="PANTHER" id="PTHR30081:SF8">
    <property type="entry name" value="PROTEIN TRANSLOCASE SUBUNIT SECF"/>
    <property type="match status" value="1"/>
</dbReference>
<comment type="caution">
    <text evidence="12">The sequence shown here is derived from an EMBL/GenBank/DDBJ whole genome shotgun (WGS) entry which is preliminary data.</text>
</comment>
<dbReference type="SUPFAM" id="SSF82866">
    <property type="entry name" value="Multidrug efflux transporter AcrB transmembrane domain"/>
    <property type="match status" value="1"/>
</dbReference>
<gene>
    <name evidence="10 12" type="primary">secF</name>
    <name evidence="12" type="ORF">COX81_01250</name>
</gene>
<dbReference type="Pfam" id="PF07549">
    <property type="entry name" value="Sec_GG"/>
    <property type="match status" value="1"/>
</dbReference>
<keyword evidence="8 10" id="KW-0811">Translocation</keyword>
<feature type="transmembrane region" description="Helical" evidence="10">
    <location>
        <begin position="231"/>
        <end position="252"/>
    </location>
</feature>
<dbReference type="NCBIfam" id="TIGR00916">
    <property type="entry name" value="2A0604s01"/>
    <property type="match status" value="1"/>
</dbReference>
<dbReference type="HAMAP" id="MF_01464_B">
    <property type="entry name" value="SecF_B"/>
    <property type="match status" value="1"/>
</dbReference>
<keyword evidence="4" id="KW-0997">Cell inner membrane</keyword>
<evidence type="ECO:0000256" key="5">
    <source>
        <dbReference type="ARBA" id="ARBA00022692"/>
    </source>
</evidence>
<feature type="transmembrane region" description="Helical" evidence="10">
    <location>
        <begin position="306"/>
        <end position="333"/>
    </location>
</feature>
<evidence type="ECO:0000256" key="8">
    <source>
        <dbReference type="ARBA" id="ARBA00023010"/>
    </source>
</evidence>
<dbReference type="InterPro" id="IPR022646">
    <property type="entry name" value="SecD/SecF_CS"/>
</dbReference>
<evidence type="ECO:0000259" key="11">
    <source>
        <dbReference type="PROSITE" id="PS50156"/>
    </source>
</evidence>
<evidence type="ECO:0000256" key="1">
    <source>
        <dbReference type="ARBA" id="ARBA00004651"/>
    </source>
</evidence>
<feature type="transmembrane region" description="Helical" evidence="10">
    <location>
        <begin position="168"/>
        <end position="187"/>
    </location>
</feature>
<keyword evidence="5 10" id="KW-0812">Transmembrane</keyword>
<dbReference type="PANTHER" id="PTHR30081">
    <property type="entry name" value="PROTEIN-EXPORT MEMBRANE PROTEIN SEC"/>
    <property type="match status" value="1"/>
</dbReference>
<dbReference type="AlphaFoldDB" id="A0A2M7V902"/>
<evidence type="ECO:0000313" key="12">
    <source>
        <dbReference type="EMBL" id="PIZ95309.1"/>
    </source>
</evidence>
<dbReference type="PROSITE" id="PS50156">
    <property type="entry name" value="SSD"/>
    <property type="match status" value="1"/>
</dbReference>
<dbReference type="Gene3D" id="1.20.1640.10">
    <property type="entry name" value="Multidrug efflux transporter AcrB transmembrane domain"/>
    <property type="match status" value="1"/>
</dbReference>
<keyword evidence="9 10" id="KW-0472">Membrane</keyword>
<protein>
    <recommendedName>
        <fullName evidence="10">Protein-export membrane protein SecF</fullName>
    </recommendedName>
</protein>
<feature type="transmembrane region" description="Helical" evidence="10">
    <location>
        <begin position="283"/>
        <end position="300"/>
    </location>
</feature>
<feature type="transmembrane region" description="Helical" evidence="10">
    <location>
        <begin position="199"/>
        <end position="225"/>
    </location>
</feature>
<dbReference type="GO" id="GO:0015450">
    <property type="term" value="F:protein-transporting ATPase activity"/>
    <property type="evidence" value="ECO:0007669"/>
    <property type="project" value="InterPro"/>
</dbReference>
<dbReference type="GO" id="GO:0006605">
    <property type="term" value="P:protein targeting"/>
    <property type="evidence" value="ECO:0007669"/>
    <property type="project" value="UniProtKB-UniRule"/>
</dbReference>
<comment type="function">
    <text evidence="10">Part of the Sec protein translocase complex. Interacts with the SecYEG preprotein conducting channel. SecDF uses the proton motive force (PMF) to complete protein translocation after the ATP-dependent function of SecA.</text>
</comment>
<dbReference type="Proteomes" id="UP000228568">
    <property type="component" value="Unassembled WGS sequence"/>
</dbReference>
<accession>A0A2M7V902</accession>
<keyword evidence="2 10" id="KW-0813">Transport</keyword>
<dbReference type="GO" id="GO:0043952">
    <property type="term" value="P:protein transport by the Sec complex"/>
    <property type="evidence" value="ECO:0007669"/>
    <property type="project" value="UniProtKB-UniRule"/>
</dbReference>
<evidence type="ECO:0000256" key="3">
    <source>
        <dbReference type="ARBA" id="ARBA00022475"/>
    </source>
</evidence>
<feature type="transmembrane region" description="Helical" evidence="10">
    <location>
        <begin position="12"/>
        <end position="31"/>
    </location>
</feature>
<dbReference type="InterPro" id="IPR022813">
    <property type="entry name" value="SecD/SecF_arch_bac"/>
</dbReference>
<keyword evidence="6 10" id="KW-0653">Protein transport</keyword>
<dbReference type="InterPro" id="IPR055344">
    <property type="entry name" value="SecD_SecF_C_bact"/>
</dbReference>
<evidence type="ECO:0000256" key="2">
    <source>
        <dbReference type="ARBA" id="ARBA00022448"/>
    </source>
</evidence>
<evidence type="ECO:0000256" key="10">
    <source>
        <dbReference type="HAMAP-Rule" id="MF_01464"/>
    </source>
</evidence>
<evidence type="ECO:0000256" key="6">
    <source>
        <dbReference type="ARBA" id="ARBA00022927"/>
    </source>
</evidence>
<comment type="subcellular location">
    <subcellularLocation>
        <location evidence="1 10">Cell membrane</location>
        <topology evidence="1 10">Multi-pass membrane protein</topology>
    </subcellularLocation>
</comment>
<dbReference type="PRINTS" id="PR01755">
    <property type="entry name" value="SECFTRNLCASE"/>
</dbReference>
<reference evidence="13" key="1">
    <citation type="submission" date="2017-09" db="EMBL/GenBank/DDBJ databases">
        <title>Depth-based differentiation of microbial function through sediment-hosted aquifers and enrichment of novel symbionts in the deep terrestrial subsurface.</title>
        <authorList>
            <person name="Probst A.J."/>
            <person name="Ladd B."/>
            <person name="Jarett J.K."/>
            <person name="Geller-Mcgrath D.E."/>
            <person name="Sieber C.M.K."/>
            <person name="Emerson J.B."/>
            <person name="Anantharaman K."/>
            <person name="Thomas B.C."/>
            <person name="Malmstrom R."/>
            <person name="Stieglmeier M."/>
            <person name="Klingl A."/>
            <person name="Woyke T."/>
            <person name="Ryan C.M."/>
            <person name="Banfield J.F."/>
        </authorList>
    </citation>
    <scope>NUCLEOTIDE SEQUENCE [LARGE SCALE GENOMIC DNA]</scope>
</reference>
<sequence length="340" mass="37773">MIKIIQNRKISFVISSVLFVASVILLIAIGLKPGIDFTGGSLLEVSFSDTRPTIDEVQNVLAPLDLGNLSVQPVDEDGMILKMRFISEEEHQAILDNLRNELYASSTEVTDTIDTAEDTQPQEVSAVVDDNSGTVTIEVNKIDIEARMTEKRIETIGSSISSQLRSRAWQIGLLVVFAIIIYVAYAFRKVSKPVKSWKFGLAAIIALVHDVTITMGIFVLLGHFYGVEVNISFVVALLTILGYSVNDTIVVFDRIRENLIKHGYNNFEELVNNGVNETLTRSLNTSMTTILVLATLFFYGGDSVKYFALSLIVGIFIGTYSSIFLASPILVAWERWKYRD</sequence>
<proteinExistence type="inferred from homology"/>
<evidence type="ECO:0000256" key="7">
    <source>
        <dbReference type="ARBA" id="ARBA00022989"/>
    </source>
</evidence>
<dbReference type="EMBL" id="PFPK01000016">
    <property type="protein sequence ID" value="PIZ95309.1"/>
    <property type="molecule type" value="Genomic_DNA"/>
</dbReference>
<dbReference type="InterPro" id="IPR000731">
    <property type="entry name" value="SSD"/>
</dbReference>
<evidence type="ECO:0000256" key="9">
    <source>
        <dbReference type="ARBA" id="ARBA00023136"/>
    </source>
</evidence>
<comment type="subunit">
    <text evidence="10">Forms a complex with SecD. Part of the essential Sec protein translocation apparatus which comprises SecA, SecYEG and auxiliary proteins SecDF. Other proteins may also be involved.</text>
</comment>
<dbReference type="InterPro" id="IPR005665">
    <property type="entry name" value="SecF_bac"/>
</dbReference>
<dbReference type="InterPro" id="IPR022645">
    <property type="entry name" value="SecD/SecF_bac"/>
</dbReference>
<keyword evidence="7 10" id="KW-1133">Transmembrane helix</keyword>
<dbReference type="Pfam" id="PF02355">
    <property type="entry name" value="SecD_SecF_C"/>
    <property type="match status" value="1"/>
</dbReference>
<dbReference type="InterPro" id="IPR048634">
    <property type="entry name" value="SecD_SecF_C"/>
</dbReference>
<comment type="similarity">
    <text evidence="10">Belongs to the SecD/SecF family. SecF subfamily.</text>
</comment>
<name>A0A2M7V902_9BACT</name>